<dbReference type="InterPro" id="IPR035899">
    <property type="entry name" value="DBL_dom_sf"/>
</dbReference>
<dbReference type="Pfam" id="PF00621">
    <property type="entry name" value="RhoGEF"/>
    <property type="match status" value="1"/>
</dbReference>
<dbReference type="AlphaFoldDB" id="A0A6I9P466"/>
<dbReference type="SMART" id="SM00325">
    <property type="entry name" value="RhoGEF"/>
    <property type="match status" value="1"/>
</dbReference>
<gene>
    <name evidence="4" type="primary">LOC104959115</name>
</gene>
<dbReference type="SUPFAM" id="SSF48065">
    <property type="entry name" value="DBL homology domain (DH-domain)"/>
    <property type="match status" value="1"/>
</dbReference>
<sequence>MDPCDCTHEDIGGYDGSSDSLEDLQDSRAADTAEEEELCVSFQSKYFNFYPLYQDYQEYCVQAETDDLKKRNTGFLSALTIPQELETPIIACSSVNYTSFQQLSNAGDICLAEAPPVRLSTLWRDLEEVKASGLLTRLPEEEIKLQESMFELIGSEVSYLNSLTVAVKHFYASKELKQSLTPMEHHHLFSNICQIMAASKKFLMDLEGQLEESVLISQVEDIVLQHCPEFHRVYVPYVINMRYQETMVQLLQQNRDVLHLIENIESHTDCQRQNLRSFLVLPFQRITRIKLLLQSILKQTKPDADSKSNLEKAIATVHEVVTECDKGVRKMEQIEELVYLDRLLDFGKMKSVPLVVSGRVLLHQGPMRHSGFSSVYLHLFNDLLVISSKKYYFQHAGFTVMDHAEFPRHVKVEHVQTELLGPPPDSFLLHLSKSHTGQPTTMKLAAETRLGTEVWMKLLQCKRCRFHLTAPFYNLNKGNIWHKDLNMHLFFSI</sequence>
<dbReference type="Gene3D" id="2.30.29.30">
    <property type="entry name" value="Pleckstrin-homology domain (PH domain)/Phosphotyrosine-binding domain (PTB)"/>
    <property type="match status" value="1"/>
</dbReference>
<evidence type="ECO:0000256" key="1">
    <source>
        <dbReference type="SAM" id="MobiDB-lite"/>
    </source>
</evidence>
<feature type="domain" description="DH" evidence="2">
    <location>
        <begin position="144"/>
        <end position="327"/>
    </location>
</feature>
<dbReference type="GO" id="GO:0005737">
    <property type="term" value="C:cytoplasm"/>
    <property type="evidence" value="ECO:0007669"/>
    <property type="project" value="TreeGrafter"/>
</dbReference>
<dbReference type="SUPFAM" id="SSF50729">
    <property type="entry name" value="PH domain-like"/>
    <property type="match status" value="1"/>
</dbReference>
<dbReference type="InterPro" id="IPR047271">
    <property type="entry name" value="Ephexin-like"/>
</dbReference>
<proteinExistence type="predicted"/>
<organism evidence="3 4">
    <name type="scientific">Notothenia coriiceps</name>
    <name type="common">black rockcod</name>
    <dbReference type="NCBI Taxonomy" id="8208"/>
    <lineage>
        <taxon>Eukaryota</taxon>
        <taxon>Metazoa</taxon>
        <taxon>Chordata</taxon>
        <taxon>Craniata</taxon>
        <taxon>Vertebrata</taxon>
        <taxon>Euteleostomi</taxon>
        <taxon>Actinopterygii</taxon>
        <taxon>Neopterygii</taxon>
        <taxon>Teleostei</taxon>
        <taxon>Neoteleostei</taxon>
        <taxon>Acanthomorphata</taxon>
        <taxon>Eupercaria</taxon>
        <taxon>Perciformes</taxon>
        <taxon>Notothenioidei</taxon>
        <taxon>Nototheniidae</taxon>
        <taxon>Notothenia</taxon>
    </lineage>
</organism>
<dbReference type="Gene3D" id="1.20.900.10">
    <property type="entry name" value="Dbl homology (DH) domain"/>
    <property type="match status" value="1"/>
</dbReference>
<dbReference type="OrthoDB" id="27593at2759"/>
<dbReference type="InterPro" id="IPR000219">
    <property type="entry name" value="DH_dom"/>
</dbReference>
<dbReference type="GO" id="GO:0005085">
    <property type="term" value="F:guanyl-nucleotide exchange factor activity"/>
    <property type="evidence" value="ECO:0007669"/>
    <property type="project" value="InterPro"/>
</dbReference>
<reference evidence="4" key="1">
    <citation type="submission" date="2025-08" db="UniProtKB">
        <authorList>
            <consortium name="RefSeq"/>
        </authorList>
    </citation>
    <scope>IDENTIFICATION</scope>
    <source>
        <tissue evidence="4">Muscle</tissue>
    </source>
</reference>
<feature type="region of interest" description="Disordered" evidence="1">
    <location>
        <begin position="1"/>
        <end position="23"/>
    </location>
</feature>
<dbReference type="PANTHER" id="PTHR12845:SF2">
    <property type="entry name" value="DH DOMAIN-CONTAINING PROTEIN-RELATED"/>
    <property type="match status" value="1"/>
</dbReference>
<dbReference type="Proteomes" id="UP000504611">
    <property type="component" value="Unplaced"/>
</dbReference>
<name>A0A6I9P466_9TELE</name>
<dbReference type="PROSITE" id="PS50010">
    <property type="entry name" value="DH_2"/>
    <property type="match status" value="1"/>
</dbReference>
<dbReference type="GO" id="GO:0005634">
    <property type="term" value="C:nucleus"/>
    <property type="evidence" value="ECO:0007669"/>
    <property type="project" value="TreeGrafter"/>
</dbReference>
<evidence type="ECO:0000313" key="3">
    <source>
        <dbReference type="Proteomes" id="UP000504611"/>
    </source>
</evidence>
<dbReference type="CDD" id="cd00160">
    <property type="entry name" value="RhoGEF"/>
    <property type="match status" value="1"/>
</dbReference>
<dbReference type="RefSeq" id="XP_010785269.1">
    <property type="nucleotide sequence ID" value="XM_010786967.1"/>
</dbReference>
<feature type="compositionally biased region" description="Basic and acidic residues" evidence="1">
    <location>
        <begin position="1"/>
        <end position="11"/>
    </location>
</feature>
<evidence type="ECO:0000259" key="2">
    <source>
        <dbReference type="PROSITE" id="PS50010"/>
    </source>
</evidence>
<dbReference type="PANTHER" id="PTHR12845">
    <property type="entry name" value="GUANINE NUCLEOTIDE EXCHANGE FACTOR"/>
    <property type="match status" value="1"/>
</dbReference>
<accession>A0A6I9P466</accession>
<dbReference type="GeneID" id="104959115"/>
<keyword evidence="3" id="KW-1185">Reference proteome</keyword>
<dbReference type="InterPro" id="IPR011993">
    <property type="entry name" value="PH-like_dom_sf"/>
</dbReference>
<dbReference type="KEGG" id="ncc:104959115"/>
<evidence type="ECO:0000313" key="4">
    <source>
        <dbReference type="RefSeq" id="XP_010785269.1"/>
    </source>
</evidence>
<protein>
    <submittedName>
        <fullName evidence="4">Ephexin-1</fullName>
    </submittedName>
</protein>